<reference evidence="1" key="1">
    <citation type="submission" date="2024-05" db="EMBL/GenBank/DDBJ databases">
        <title>Genome sequencing of novel strain.</title>
        <authorList>
            <person name="Ganbat D."/>
            <person name="Ganbat S."/>
            <person name="Lee S.-J."/>
        </authorList>
    </citation>
    <scope>NUCLEOTIDE SEQUENCE</scope>
    <source>
        <strain evidence="1">SMD15-11</strain>
    </source>
</reference>
<accession>A0AB39US23</accession>
<name>A0AB39US23_9GAMM</name>
<evidence type="ECO:0000313" key="1">
    <source>
        <dbReference type="EMBL" id="XDT71047.1"/>
    </source>
</evidence>
<dbReference type="EMBL" id="CP154858">
    <property type="protein sequence ID" value="XDT71047.1"/>
    <property type="molecule type" value="Genomic_DNA"/>
</dbReference>
<dbReference type="RefSeq" id="WP_369600086.1">
    <property type="nucleotide sequence ID" value="NZ_CP154858.1"/>
</dbReference>
<dbReference type="KEGG" id="tcd:AAIA72_09500"/>
<sequence>MHVSDLANACPALAPAAQRMCTRLSDLLIAQAPELAGRLSGVPCTVLTDPGFLSLREHLVTTQCLDTLVLLPDHTGYAPDPVCALLILNVTPNPQEILMVDLTSDLACAPCSVEPLRTTTDRLLRLWQRVRSVALLPDEVSSPVCYAHEFRSPPCVVIETGRAALVSPEAIRAHHFSLDVPVYLA</sequence>
<proteinExistence type="predicted"/>
<dbReference type="AlphaFoldDB" id="A0AB39US23"/>
<protein>
    <submittedName>
        <fullName evidence="1">Uncharacterized protein</fullName>
    </submittedName>
</protein>
<organism evidence="1">
    <name type="scientific">Thermohahella caldifontis</name>
    <dbReference type="NCBI Taxonomy" id="3142973"/>
    <lineage>
        <taxon>Bacteria</taxon>
        <taxon>Pseudomonadati</taxon>
        <taxon>Pseudomonadota</taxon>
        <taxon>Gammaproteobacteria</taxon>
        <taxon>Oceanospirillales</taxon>
        <taxon>Hahellaceae</taxon>
        <taxon>Thermohahella</taxon>
    </lineage>
</organism>
<gene>
    <name evidence="1" type="ORF">AAIA72_09500</name>
</gene>